<dbReference type="GO" id="GO:0003735">
    <property type="term" value="F:structural constituent of ribosome"/>
    <property type="evidence" value="ECO:0007669"/>
    <property type="project" value="InterPro"/>
</dbReference>
<evidence type="ECO:0000256" key="1">
    <source>
        <dbReference type="ARBA" id="ARBA00006598"/>
    </source>
</evidence>
<protein>
    <recommendedName>
        <fullName evidence="4 5">50S ribosomal protein L35</fullName>
    </recommendedName>
</protein>
<dbReference type="STRING" id="1798647.A2855_00720"/>
<feature type="region of interest" description="Disordered" evidence="6">
    <location>
        <begin position="37"/>
        <end position="61"/>
    </location>
</feature>
<dbReference type="GO" id="GO:0006412">
    <property type="term" value="P:translation"/>
    <property type="evidence" value="ECO:0007669"/>
    <property type="project" value="InterPro"/>
</dbReference>
<organism evidence="7 8">
    <name type="scientific">Candidatus Liptonbacteria bacterium RIFCSPHIGHO2_01_FULL_57_28</name>
    <dbReference type="NCBI Taxonomy" id="1798647"/>
    <lineage>
        <taxon>Bacteria</taxon>
        <taxon>Candidatus Liptoniibacteriota</taxon>
    </lineage>
</organism>
<accession>A0A1G2CC83</accession>
<evidence type="ECO:0000256" key="5">
    <source>
        <dbReference type="RuleBase" id="RU000568"/>
    </source>
</evidence>
<evidence type="ECO:0000256" key="4">
    <source>
        <dbReference type="ARBA" id="ARBA00035486"/>
    </source>
</evidence>
<dbReference type="EMBL" id="MHKX01000002">
    <property type="protein sequence ID" value="OGY98791.1"/>
    <property type="molecule type" value="Genomic_DNA"/>
</dbReference>
<evidence type="ECO:0000313" key="7">
    <source>
        <dbReference type="EMBL" id="OGY98791.1"/>
    </source>
</evidence>
<feature type="compositionally biased region" description="Basic and acidic residues" evidence="6">
    <location>
        <begin position="49"/>
        <end position="61"/>
    </location>
</feature>
<dbReference type="GO" id="GO:1990904">
    <property type="term" value="C:ribonucleoprotein complex"/>
    <property type="evidence" value="ECO:0007669"/>
    <property type="project" value="UniProtKB-KW"/>
</dbReference>
<keyword evidence="2 5" id="KW-0689">Ribosomal protein</keyword>
<dbReference type="Proteomes" id="UP000179059">
    <property type="component" value="Unassembled WGS sequence"/>
</dbReference>
<name>A0A1G2CC83_9BACT</name>
<dbReference type="InterPro" id="IPR021137">
    <property type="entry name" value="Ribosomal_bL35-like"/>
</dbReference>
<comment type="similarity">
    <text evidence="1 5">Belongs to the bacterial ribosomal protein bL35 family.</text>
</comment>
<evidence type="ECO:0000313" key="8">
    <source>
        <dbReference type="Proteomes" id="UP000179059"/>
    </source>
</evidence>
<evidence type="ECO:0000256" key="3">
    <source>
        <dbReference type="ARBA" id="ARBA00023274"/>
    </source>
</evidence>
<dbReference type="InterPro" id="IPR037229">
    <property type="entry name" value="Ribosomal_bL35_sf"/>
</dbReference>
<reference evidence="7 8" key="1">
    <citation type="journal article" date="2016" name="Nat. Commun.">
        <title>Thousands of microbial genomes shed light on interconnected biogeochemical processes in an aquifer system.</title>
        <authorList>
            <person name="Anantharaman K."/>
            <person name="Brown C.T."/>
            <person name="Hug L.A."/>
            <person name="Sharon I."/>
            <person name="Castelle C.J."/>
            <person name="Probst A.J."/>
            <person name="Thomas B.C."/>
            <person name="Singh A."/>
            <person name="Wilkins M.J."/>
            <person name="Karaoz U."/>
            <person name="Brodie E.L."/>
            <person name="Williams K.H."/>
            <person name="Hubbard S.S."/>
            <person name="Banfield J.F."/>
        </authorList>
    </citation>
    <scope>NUCLEOTIDE SEQUENCE [LARGE SCALE GENOMIC DNA]</scope>
</reference>
<evidence type="ECO:0000256" key="2">
    <source>
        <dbReference type="ARBA" id="ARBA00022980"/>
    </source>
</evidence>
<dbReference type="Pfam" id="PF01632">
    <property type="entry name" value="Ribosomal_L35p"/>
    <property type="match status" value="1"/>
</dbReference>
<evidence type="ECO:0000256" key="6">
    <source>
        <dbReference type="SAM" id="MobiDB-lite"/>
    </source>
</evidence>
<dbReference type="SUPFAM" id="SSF143034">
    <property type="entry name" value="L35p-like"/>
    <property type="match status" value="1"/>
</dbReference>
<dbReference type="Gene3D" id="4.10.410.60">
    <property type="match status" value="1"/>
</dbReference>
<gene>
    <name evidence="7" type="ORF">A2855_00720</name>
</gene>
<comment type="caution">
    <text evidence="7">The sequence shown here is derived from an EMBL/GenBank/DDBJ whole genome shotgun (WGS) entry which is preliminary data.</text>
</comment>
<keyword evidence="3 5" id="KW-0687">Ribonucleoprotein</keyword>
<dbReference type="AlphaFoldDB" id="A0A1G2CC83"/>
<dbReference type="PRINTS" id="PR00064">
    <property type="entry name" value="RIBOSOMALL35"/>
</dbReference>
<dbReference type="InterPro" id="IPR001706">
    <property type="entry name" value="Ribosomal_bL35"/>
</dbReference>
<dbReference type="GO" id="GO:0005840">
    <property type="term" value="C:ribosome"/>
    <property type="evidence" value="ECO:0007669"/>
    <property type="project" value="UniProtKB-KW"/>
</dbReference>
<sequence length="61" mass="7126">MGKRVTTKSLAKRVRVTRTGKLVRRPLGVNHFKTRKSNKNLRGKRKARTFSEADRKNIITY</sequence>
<proteinExistence type="inferred from homology"/>
<feature type="compositionally biased region" description="Basic residues" evidence="6">
    <location>
        <begin position="37"/>
        <end position="48"/>
    </location>
</feature>